<evidence type="ECO:0000313" key="8">
    <source>
        <dbReference type="Proteomes" id="UP000813463"/>
    </source>
</evidence>
<dbReference type="RefSeq" id="XP_056698509.1">
    <property type="nucleotide sequence ID" value="XM_056842531.1"/>
</dbReference>
<evidence type="ECO:0000256" key="2">
    <source>
        <dbReference type="ARBA" id="ARBA00023015"/>
    </source>
</evidence>
<feature type="domain" description="MADS-box" evidence="7">
    <location>
        <begin position="1"/>
        <end position="53"/>
    </location>
</feature>
<organism evidence="8 9">
    <name type="scientific">Spinacia oleracea</name>
    <name type="common">Spinach</name>
    <dbReference type="NCBI Taxonomy" id="3562"/>
    <lineage>
        <taxon>Eukaryota</taxon>
        <taxon>Viridiplantae</taxon>
        <taxon>Streptophyta</taxon>
        <taxon>Embryophyta</taxon>
        <taxon>Tracheophyta</taxon>
        <taxon>Spermatophyta</taxon>
        <taxon>Magnoliopsida</taxon>
        <taxon>eudicotyledons</taxon>
        <taxon>Gunneridae</taxon>
        <taxon>Pentapetalae</taxon>
        <taxon>Caryophyllales</taxon>
        <taxon>Chenopodiaceae</taxon>
        <taxon>Chenopodioideae</taxon>
        <taxon>Anserineae</taxon>
        <taxon>Spinacia</taxon>
    </lineage>
</organism>
<dbReference type="Gene3D" id="3.40.1810.10">
    <property type="entry name" value="Transcription factor, MADS-box"/>
    <property type="match status" value="1"/>
</dbReference>
<evidence type="ECO:0000256" key="1">
    <source>
        <dbReference type="ARBA" id="ARBA00004123"/>
    </source>
</evidence>
<evidence type="ECO:0000259" key="7">
    <source>
        <dbReference type="PROSITE" id="PS50066"/>
    </source>
</evidence>
<dbReference type="PROSITE" id="PS50066">
    <property type="entry name" value="MADS_BOX_2"/>
    <property type="match status" value="1"/>
</dbReference>
<keyword evidence="3" id="KW-0238">DNA-binding</keyword>
<evidence type="ECO:0000313" key="9">
    <source>
        <dbReference type="RefSeq" id="XP_056698509.1"/>
    </source>
</evidence>
<evidence type="ECO:0000256" key="6">
    <source>
        <dbReference type="SAM" id="Coils"/>
    </source>
</evidence>
<dbReference type="InterPro" id="IPR002100">
    <property type="entry name" value="TF_MADSbox"/>
</dbReference>
<protein>
    <submittedName>
        <fullName evidence="9">Agamous-like MADS-box protein AGL82</fullName>
    </submittedName>
</protein>
<evidence type="ECO:0000256" key="3">
    <source>
        <dbReference type="ARBA" id="ARBA00023125"/>
    </source>
</evidence>
<keyword evidence="6" id="KW-0175">Coiled coil</keyword>
<accession>A0ABM3RSA8</accession>
<reference evidence="9" key="2">
    <citation type="submission" date="2025-08" db="UniProtKB">
        <authorList>
            <consortium name="RefSeq"/>
        </authorList>
    </citation>
    <scope>IDENTIFICATION</scope>
    <source>
        <tissue evidence="9">Leaf</tissue>
    </source>
</reference>
<evidence type="ECO:0000256" key="4">
    <source>
        <dbReference type="ARBA" id="ARBA00023163"/>
    </source>
</evidence>
<dbReference type="InterPro" id="IPR036879">
    <property type="entry name" value="TF_MADSbox_sf"/>
</dbReference>
<dbReference type="PANTHER" id="PTHR48019">
    <property type="entry name" value="SERUM RESPONSE FACTOR HOMOLOG"/>
    <property type="match status" value="1"/>
</dbReference>
<evidence type="ECO:0000256" key="5">
    <source>
        <dbReference type="ARBA" id="ARBA00023242"/>
    </source>
</evidence>
<dbReference type="Pfam" id="PF00319">
    <property type="entry name" value="SRF-TF"/>
    <property type="match status" value="1"/>
</dbReference>
<keyword evidence="5" id="KW-0539">Nucleus</keyword>
<feature type="coiled-coil region" evidence="6">
    <location>
        <begin position="64"/>
        <end position="91"/>
    </location>
</feature>
<proteinExistence type="predicted"/>
<keyword evidence="4" id="KW-0804">Transcription</keyword>
<keyword evidence="8" id="KW-1185">Reference proteome</keyword>
<gene>
    <name evidence="9" type="primary">LOC130472096</name>
</gene>
<dbReference type="PRINTS" id="PR00404">
    <property type="entry name" value="MADSDOMAIN"/>
</dbReference>
<sequence>MGRRKVDTTQLLQTQKTLIKVFKQRKDGILKKAFELSTLCNNEVAVIIFGPKNGDPPSIWPKDSDNLINILKRFENEKTSIKERRKRATNMIPCFRNNKDDAVLPVLNKGDNYPIWSDKFDSFSVQELVGLVSSLETKINVVNAKINTVRVCYQPSPSR</sequence>
<dbReference type="SUPFAM" id="SSF55455">
    <property type="entry name" value="SRF-like"/>
    <property type="match status" value="1"/>
</dbReference>
<dbReference type="GeneID" id="130472096"/>
<reference evidence="8" key="1">
    <citation type="journal article" date="2021" name="Nat. Commun.">
        <title>Genomic analyses provide insights into spinach domestication and the genetic basis of agronomic traits.</title>
        <authorList>
            <person name="Cai X."/>
            <person name="Sun X."/>
            <person name="Xu C."/>
            <person name="Sun H."/>
            <person name="Wang X."/>
            <person name="Ge C."/>
            <person name="Zhang Z."/>
            <person name="Wang Q."/>
            <person name="Fei Z."/>
            <person name="Jiao C."/>
            <person name="Wang Q."/>
        </authorList>
    </citation>
    <scope>NUCLEOTIDE SEQUENCE [LARGE SCALE GENOMIC DNA]</scope>
    <source>
        <strain evidence="8">cv. Varoflay</strain>
    </source>
</reference>
<keyword evidence="2" id="KW-0805">Transcription regulation</keyword>
<dbReference type="SMART" id="SM00432">
    <property type="entry name" value="MADS"/>
    <property type="match status" value="1"/>
</dbReference>
<comment type="subcellular location">
    <subcellularLocation>
        <location evidence="1">Nucleus</location>
    </subcellularLocation>
</comment>
<name>A0ABM3RSA8_SPIOL</name>
<dbReference type="InterPro" id="IPR050142">
    <property type="entry name" value="MADS-box/MEF2_TF"/>
</dbReference>
<dbReference type="Proteomes" id="UP000813463">
    <property type="component" value="Chromosome 4"/>
</dbReference>